<keyword evidence="2" id="KW-1133">Transmembrane helix</keyword>
<dbReference type="RefSeq" id="WP_243857097.1">
    <property type="nucleotide sequence ID" value="NZ_CP170557.1"/>
</dbReference>
<proteinExistence type="predicted"/>
<evidence type="ECO:0000313" key="4">
    <source>
        <dbReference type="Proteomes" id="UP000564677"/>
    </source>
</evidence>
<feature type="transmembrane region" description="Helical" evidence="2">
    <location>
        <begin position="16"/>
        <end position="38"/>
    </location>
</feature>
<keyword evidence="2" id="KW-0472">Membrane</keyword>
<evidence type="ECO:0000313" key="3">
    <source>
        <dbReference type="EMBL" id="NIJ63511.1"/>
    </source>
</evidence>
<dbReference type="EMBL" id="JAASQV010000001">
    <property type="protein sequence ID" value="NIJ63511.1"/>
    <property type="molecule type" value="Genomic_DNA"/>
</dbReference>
<name>A0A7X5UXE3_9SPHN</name>
<keyword evidence="2" id="KW-0812">Transmembrane</keyword>
<evidence type="ECO:0000256" key="1">
    <source>
        <dbReference type="SAM" id="MobiDB-lite"/>
    </source>
</evidence>
<accession>A0A7X5UXE3</accession>
<dbReference type="InterPro" id="IPR025324">
    <property type="entry name" value="DUF4230"/>
</dbReference>
<gene>
    <name evidence="3" type="ORF">FHR20_000442</name>
</gene>
<organism evidence="3 4">
    <name type="scientific">Sphingomonas leidyi</name>
    <dbReference type="NCBI Taxonomy" id="68569"/>
    <lineage>
        <taxon>Bacteria</taxon>
        <taxon>Pseudomonadati</taxon>
        <taxon>Pseudomonadota</taxon>
        <taxon>Alphaproteobacteria</taxon>
        <taxon>Sphingomonadales</taxon>
        <taxon>Sphingomonadaceae</taxon>
        <taxon>Sphingomonas</taxon>
    </lineage>
</organism>
<dbReference type="Proteomes" id="UP000564677">
    <property type="component" value="Unassembled WGS sequence"/>
</dbReference>
<keyword evidence="4" id="KW-1185">Reference proteome</keyword>
<feature type="region of interest" description="Disordered" evidence="1">
    <location>
        <begin position="220"/>
        <end position="240"/>
    </location>
</feature>
<dbReference type="Pfam" id="PF14014">
    <property type="entry name" value="DUF4230"/>
    <property type="match status" value="1"/>
</dbReference>
<evidence type="ECO:0000256" key="2">
    <source>
        <dbReference type="SAM" id="Phobius"/>
    </source>
</evidence>
<sequence length="240" mass="26482">MEDDSVKQGGGGCLKLFGVTLVIVLAVVLTMGAGFWFLGDTIKRQFQGPTPETVAQASLQGLREQNRLSAFAAKFVAVVTSKQSQLGLTAQKTMIMPGSVRYEVDLSKLRQEDVTWDAQNKLLTVRLPAVEAMGPDVDLDQVRQYDNGGILLSVTDVGGKLDDANRKAGQQELLRQAQSGPYMRMARDATRRAVERSFTMPLRATGIAADVQVIFPDEANRPTERWDESRRPEEVIANKW</sequence>
<protein>
    <recommendedName>
        <fullName evidence="5">DUF4230 domain-containing protein</fullName>
    </recommendedName>
</protein>
<reference evidence="3 4" key="1">
    <citation type="submission" date="2020-03" db="EMBL/GenBank/DDBJ databases">
        <title>Genomic Encyclopedia of Type Strains, Phase IV (KMG-IV): sequencing the most valuable type-strain genomes for metagenomic binning, comparative biology and taxonomic classification.</title>
        <authorList>
            <person name="Goeker M."/>
        </authorList>
    </citation>
    <scope>NUCLEOTIDE SEQUENCE [LARGE SCALE GENOMIC DNA]</scope>
    <source>
        <strain evidence="3 4">DSM 4733</strain>
    </source>
</reference>
<comment type="caution">
    <text evidence="3">The sequence shown here is derived from an EMBL/GenBank/DDBJ whole genome shotgun (WGS) entry which is preliminary data.</text>
</comment>
<dbReference type="AlphaFoldDB" id="A0A7X5UXE3"/>
<evidence type="ECO:0008006" key="5">
    <source>
        <dbReference type="Google" id="ProtNLM"/>
    </source>
</evidence>